<feature type="domain" description="Alpha-D-phosphohexomutase C-terminal" evidence="8">
    <location>
        <begin position="445"/>
        <end position="474"/>
    </location>
</feature>
<dbReference type="AlphaFoldDB" id="W5UUK9"/>
<dbReference type="InterPro" id="IPR005846">
    <property type="entry name" value="A-D-PHexomutase_a/b/a-III"/>
</dbReference>
<dbReference type="InterPro" id="IPR005845">
    <property type="entry name" value="A-D-PHexomutase_a/b/a-II"/>
</dbReference>
<dbReference type="InterPro" id="IPR005843">
    <property type="entry name" value="A-D-PHexomutase_C"/>
</dbReference>
<protein>
    <submittedName>
        <fullName evidence="12">Phosphomannomutase</fullName>
    </submittedName>
</protein>
<dbReference type="EMBL" id="CP007154">
    <property type="protein sequence ID" value="AHH45485.1"/>
    <property type="molecule type" value="Genomic_DNA"/>
</dbReference>
<evidence type="ECO:0000256" key="4">
    <source>
        <dbReference type="ARBA" id="ARBA00022723"/>
    </source>
</evidence>
<proteinExistence type="inferred from homology"/>
<dbReference type="Pfam" id="PF02879">
    <property type="entry name" value="PGM_PMM_II"/>
    <property type="match status" value="1"/>
</dbReference>
<keyword evidence="13" id="KW-1185">Reference proteome</keyword>
<evidence type="ECO:0000256" key="3">
    <source>
        <dbReference type="ARBA" id="ARBA00022553"/>
    </source>
</evidence>
<sequence length="502" mass="57605">MLEFGTAGIRGVLGHLPNQLNENHVKRVVFGYAKYLLKQFPDVRQQGIVIARDNRQKSLQFANISARILANFGIKVFIFKDICPTPIVSFAIKQLKAYGGIMITASHNPAEYNGIKIYNKLGFQILPDQIAKITNFFENYQKFTTKNISSKALAFSRKIVKVDYLIDNYINQLLELIPFKSSQSQNYIYSPLHGTGGQVVKKIAQKIKLNLMFVEKQMAKSTKFHFASSPNPEDKKAFELMRKQMEEENLQYGFVSDPDSDRLGIVEKIGNQFYYFNGNEMATLIVDFLIKQNYLNNNSQLITSFVSSSLPTLIAKSIGCQTEIIPTGFKWVANKILSKPSSTSFAFEESYGSMIFPQLSLDKDALQIIVFFWKMFSEKPISLVEQLEKIYEKYGFPTSVVHSLTFNDEQFSHLNEYLEQFSKLKFDYPIAQIIDYRLGFEDIHPENMIKIIFENNSWVAMRPSGTEPKLKIYVFSIDVDKNQSKIINQSILTKVKSIFKNE</sequence>
<evidence type="ECO:0000259" key="10">
    <source>
        <dbReference type="Pfam" id="PF02879"/>
    </source>
</evidence>
<evidence type="ECO:0000259" key="11">
    <source>
        <dbReference type="Pfam" id="PF02880"/>
    </source>
</evidence>
<dbReference type="InterPro" id="IPR016066">
    <property type="entry name" value="A-D-PHexomutase_CS"/>
</dbReference>
<feature type="domain" description="Alpha-D-phosphohexomutase alpha/beta/alpha" evidence="11">
    <location>
        <begin position="277"/>
        <end position="394"/>
    </location>
</feature>
<evidence type="ECO:0000256" key="5">
    <source>
        <dbReference type="ARBA" id="ARBA00022842"/>
    </source>
</evidence>
<dbReference type="Proteomes" id="UP000019229">
    <property type="component" value="Chromosome"/>
</dbReference>
<evidence type="ECO:0000256" key="6">
    <source>
        <dbReference type="ARBA" id="ARBA00023235"/>
    </source>
</evidence>
<dbReference type="GO" id="GO:0008973">
    <property type="term" value="F:phosphopentomutase activity"/>
    <property type="evidence" value="ECO:0007669"/>
    <property type="project" value="TreeGrafter"/>
</dbReference>
<feature type="domain" description="Alpha-D-phosphohexomutase alpha/beta/alpha" evidence="10">
    <location>
        <begin position="168"/>
        <end position="268"/>
    </location>
</feature>
<evidence type="ECO:0000313" key="12">
    <source>
        <dbReference type="EMBL" id="AHH45485.1"/>
    </source>
</evidence>
<dbReference type="PROSITE" id="PS00710">
    <property type="entry name" value="PGM_PMM"/>
    <property type="match status" value="1"/>
</dbReference>
<keyword evidence="4 7" id="KW-0479">Metal-binding</keyword>
<dbReference type="OrthoDB" id="9806956at2"/>
<evidence type="ECO:0000259" key="8">
    <source>
        <dbReference type="Pfam" id="PF00408"/>
    </source>
</evidence>
<dbReference type="InterPro" id="IPR005844">
    <property type="entry name" value="A-D-PHexomutase_a/b/a-I"/>
</dbReference>
<organism evidence="12 13">
    <name type="scientific">Mesomycoplasma bovoculi M165/69</name>
    <dbReference type="NCBI Taxonomy" id="743966"/>
    <lineage>
        <taxon>Bacteria</taxon>
        <taxon>Bacillati</taxon>
        <taxon>Mycoplasmatota</taxon>
        <taxon>Mycoplasmoidales</taxon>
        <taxon>Metamycoplasmataceae</taxon>
        <taxon>Mesomycoplasma</taxon>
    </lineage>
</organism>
<accession>W5UUK9</accession>
<comment type="cofactor">
    <cofactor evidence="1">
        <name>Mg(2+)</name>
        <dbReference type="ChEBI" id="CHEBI:18420"/>
    </cofactor>
</comment>
<dbReference type="HOGENOM" id="CLU_016950_0_0_14"/>
<dbReference type="Gene3D" id="3.40.120.10">
    <property type="entry name" value="Alpha-D-Glucose-1,6-Bisphosphate, subunit A, domain 3"/>
    <property type="match status" value="3"/>
</dbReference>
<gene>
    <name evidence="12" type="primary">manB</name>
    <name evidence="12" type="ORF">MYB_02415</name>
</gene>
<dbReference type="Pfam" id="PF02880">
    <property type="entry name" value="PGM_PMM_III"/>
    <property type="match status" value="1"/>
</dbReference>
<reference evidence="12 13" key="1">
    <citation type="journal article" date="2014" name="Genome Announc.">
        <title>Complete Genome Sequence of Mycoplasma bovoculi Strain M165/69T (ATCC 29104).</title>
        <authorList>
            <person name="Calcutt M.J."/>
            <person name="Foecking M.F."/>
        </authorList>
    </citation>
    <scope>NUCLEOTIDE SEQUENCE [LARGE SCALE GENOMIC DNA]</scope>
    <source>
        <strain evidence="12">M165/69</strain>
    </source>
</reference>
<feature type="domain" description="Alpha-D-phosphohexomutase alpha/beta/alpha" evidence="9">
    <location>
        <begin position="2"/>
        <end position="141"/>
    </location>
</feature>
<dbReference type="SUPFAM" id="SSF53738">
    <property type="entry name" value="Phosphoglucomutase, first 3 domains"/>
    <property type="match status" value="3"/>
</dbReference>
<dbReference type="eggNOG" id="COG1109">
    <property type="taxonomic scope" value="Bacteria"/>
</dbReference>
<dbReference type="GO" id="GO:0005975">
    <property type="term" value="P:carbohydrate metabolic process"/>
    <property type="evidence" value="ECO:0007669"/>
    <property type="project" value="InterPro"/>
</dbReference>
<dbReference type="GO" id="GO:0000287">
    <property type="term" value="F:magnesium ion binding"/>
    <property type="evidence" value="ECO:0007669"/>
    <property type="project" value="InterPro"/>
</dbReference>
<dbReference type="KEGG" id="mbc:MYB_02415"/>
<keyword evidence="3" id="KW-0597">Phosphoprotein</keyword>
<dbReference type="Gene3D" id="3.30.310.50">
    <property type="entry name" value="Alpha-D-phosphohexomutase, C-terminal domain"/>
    <property type="match status" value="1"/>
</dbReference>
<dbReference type="CDD" id="cd05799">
    <property type="entry name" value="PGM2"/>
    <property type="match status" value="1"/>
</dbReference>
<dbReference type="Pfam" id="PF02878">
    <property type="entry name" value="PGM_PMM_I"/>
    <property type="match status" value="1"/>
</dbReference>
<dbReference type="InterPro" id="IPR005841">
    <property type="entry name" value="Alpha-D-phosphohexomutase_SF"/>
</dbReference>
<dbReference type="RefSeq" id="WP_022935143.1">
    <property type="nucleotide sequence ID" value="NZ_CP007154.1"/>
</dbReference>
<evidence type="ECO:0000256" key="2">
    <source>
        <dbReference type="ARBA" id="ARBA00010231"/>
    </source>
</evidence>
<dbReference type="STRING" id="743966.MYB_02415"/>
<dbReference type="PATRIC" id="fig|743966.3.peg.486"/>
<dbReference type="PRINTS" id="PR00509">
    <property type="entry name" value="PGMPMM"/>
</dbReference>
<dbReference type="InterPro" id="IPR036900">
    <property type="entry name" value="A-D-PHexomutase_C_sf"/>
</dbReference>
<comment type="similarity">
    <text evidence="2 7">Belongs to the phosphohexose mutase family.</text>
</comment>
<dbReference type="PANTHER" id="PTHR45745:SF1">
    <property type="entry name" value="PHOSPHOGLUCOMUTASE 2B-RELATED"/>
    <property type="match status" value="1"/>
</dbReference>
<evidence type="ECO:0000313" key="13">
    <source>
        <dbReference type="Proteomes" id="UP000019229"/>
    </source>
</evidence>
<dbReference type="GO" id="GO:0006166">
    <property type="term" value="P:purine ribonucleoside salvage"/>
    <property type="evidence" value="ECO:0007669"/>
    <property type="project" value="TreeGrafter"/>
</dbReference>
<name>W5UUK9_9BACT</name>
<dbReference type="Pfam" id="PF00408">
    <property type="entry name" value="PGM_PMM_IV"/>
    <property type="match status" value="1"/>
</dbReference>
<dbReference type="SUPFAM" id="SSF55957">
    <property type="entry name" value="Phosphoglucomutase, C-terminal domain"/>
    <property type="match status" value="1"/>
</dbReference>
<keyword evidence="6" id="KW-0413">Isomerase</keyword>
<dbReference type="PANTHER" id="PTHR45745">
    <property type="entry name" value="PHOSPHOMANNOMUTASE 45A"/>
    <property type="match status" value="1"/>
</dbReference>
<evidence type="ECO:0000259" key="9">
    <source>
        <dbReference type="Pfam" id="PF02878"/>
    </source>
</evidence>
<keyword evidence="5 7" id="KW-0460">Magnesium</keyword>
<dbReference type="InterPro" id="IPR016055">
    <property type="entry name" value="A-D-PHexomutase_a/b/a-I/II/III"/>
</dbReference>
<evidence type="ECO:0000256" key="7">
    <source>
        <dbReference type="RuleBase" id="RU004326"/>
    </source>
</evidence>
<evidence type="ECO:0000256" key="1">
    <source>
        <dbReference type="ARBA" id="ARBA00001946"/>
    </source>
</evidence>